<proteinExistence type="predicted"/>
<evidence type="ECO:0000313" key="2">
    <source>
        <dbReference type="EMBL" id="RFM28756.1"/>
    </source>
</evidence>
<evidence type="ECO:0000313" key="3">
    <source>
        <dbReference type="Proteomes" id="UP000261284"/>
    </source>
</evidence>
<feature type="domain" description="Transposase IS200-like" evidence="1">
    <location>
        <begin position="2"/>
        <end position="116"/>
    </location>
</feature>
<dbReference type="NCBIfam" id="NF033573">
    <property type="entry name" value="transpos_IS200"/>
    <property type="match status" value="1"/>
</dbReference>
<name>A0A3E1NLF3_9BACT</name>
<sequence>MRSFIYIHAVWTVKDEQALLPATIRKVLFVHMQQDAVNKGIQLMAVNGTEDHVHCLFKMMPVQQVSHIVKQLKDGAAFWLNENKLLKTEVEWSESYAVYSVSPNAVDKAIEYIGRQEQFHAGKTLAQELEAFDKMNAAS</sequence>
<dbReference type="Gene3D" id="3.30.70.1290">
    <property type="entry name" value="Transposase IS200-like"/>
    <property type="match status" value="1"/>
</dbReference>
<dbReference type="EMBL" id="QTJU01000002">
    <property type="protein sequence ID" value="RFM28756.1"/>
    <property type="molecule type" value="Genomic_DNA"/>
</dbReference>
<dbReference type="Proteomes" id="UP000261284">
    <property type="component" value="Unassembled WGS sequence"/>
</dbReference>
<dbReference type="InterPro" id="IPR002686">
    <property type="entry name" value="Transposase_17"/>
</dbReference>
<dbReference type="RefSeq" id="WP_116846745.1">
    <property type="nucleotide sequence ID" value="NZ_QTJU01000002.1"/>
</dbReference>
<dbReference type="GO" id="GO:0004803">
    <property type="term" value="F:transposase activity"/>
    <property type="evidence" value="ECO:0007669"/>
    <property type="project" value="InterPro"/>
</dbReference>
<comment type="caution">
    <text evidence="2">The sequence shown here is derived from an EMBL/GenBank/DDBJ whole genome shotgun (WGS) entry which is preliminary data.</text>
</comment>
<organism evidence="2 3">
    <name type="scientific">Deminuibacter soli</name>
    <dbReference type="NCBI Taxonomy" id="2291815"/>
    <lineage>
        <taxon>Bacteria</taxon>
        <taxon>Pseudomonadati</taxon>
        <taxon>Bacteroidota</taxon>
        <taxon>Chitinophagia</taxon>
        <taxon>Chitinophagales</taxon>
        <taxon>Chitinophagaceae</taxon>
        <taxon>Deminuibacter</taxon>
    </lineage>
</organism>
<keyword evidence="3" id="KW-1185">Reference proteome</keyword>
<protein>
    <submittedName>
        <fullName evidence="2">IS200/IS605 family transposase</fullName>
    </submittedName>
</protein>
<dbReference type="AlphaFoldDB" id="A0A3E1NLF3"/>
<dbReference type="SUPFAM" id="SSF143422">
    <property type="entry name" value="Transposase IS200-like"/>
    <property type="match status" value="1"/>
</dbReference>
<evidence type="ECO:0000259" key="1">
    <source>
        <dbReference type="SMART" id="SM01321"/>
    </source>
</evidence>
<dbReference type="InterPro" id="IPR036515">
    <property type="entry name" value="Transposase_17_sf"/>
</dbReference>
<accession>A0A3E1NLF3</accession>
<reference evidence="2 3" key="1">
    <citation type="submission" date="2018-08" db="EMBL/GenBank/DDBJ databases">
        <title>Chitinophagaceae sp. K23C18032701, a novel bacterium isolated from forest soil.</title>
        <authorList>
            <person name="Wang C."/>
        </authorList>
    </citation>
    <scope>NUCLEOTIDE SEQUENCE [LARGE SCALE GENOMIC DNA]</scope>
    <source>
        <strain evidence="2 3">K23C18032701</strain>
    </source>
</reference>
<dbReference type="SMART" id="SM01321">
    <property type="entry name" value="Y1_Tnp"/>
    <property type="match status" value="1"/>
</dbReference>
<dbReference type="PANTHER" id="PTHR33360:SF2">
    <property type="entry name" value="TRANSPOSASE FOR INSERTION SEQUENCE ELEMENT IS200"/>
    <property type="match status" value="1"/>
</dbReference>
<dbReference type="GO" id="GO:0003677">
    <property type="term" value="F:DNA binding"/>
    <property type="evidence" value="ECO:0007669"/>
    <property type="project" value="InterPro"/>
</dbReference>
<gene>
    <name evidence="2" type="primary">tnpA</name>
    <name evidence="2" type="ORF">DXN05_08230</name>
</gene>
<dbReference type="Pfam" id="PF01797">
    <property type="entry name" value="Y1_Tnp"/>
    <property type="match status" value="1"/>
</dbReference>
<dbReference type="GO" id="GO:0006313">
    <property type="term" value="P:DNA transposition"/>
    <property type="evidence" value="ECO:0007669"/>
    <property type="project" value="InterPro"/>
</dbReference>
<dbReference type="OrthoDB" id="9797997at2"/>
<dbReference type="PANTHER" id="PTHR33360">
    <property type="entry name" value="TRANSPOSASE FOR INSERTION SEQUENCE ELEMENT IS200"/>
    <property type="match status" value="1"/>
</dbReference>